<organism evidence="2 3">
    <name type="scientific">Cyclotella atomus</name>
    <dbReference type="NCBI Taxonomy" id="382360"/>
    <lineage>
        <taxon>Eukaryota</taxon>
        <taxon>Sar</taxon>
        <taxon>Stramenopiles</taxon>
        <taxon>Ochrophyta</taxon>
        <taxon>Bacillariophyta</taxon>
        <taxon>Coscinodiscophyceae</taxon>
        <taxon>Thalassiosirophycidae</taxon>
        <taxon>Stephanodiscales</taxon>
        <taxon>Stephanodiscaceae</taxon>
        <taxon>Cyclotella</taxon>
    </lineage>
</organism>
<accession>A0ABD3N0C5</accession>
<keyword evidence="3" id="KW-1185">Reference proteome</keyword>
<feature type="region of interest" description="Disordered" evidence="1">
    <location>
        <begin position="51"/>
        <end position="72"/>
    </location>
</feature>
<dbReference type="Proteomes" id="UP001530400">
    <property type="component" value="Unassembled WGS sequence"/>
</dbReference>
<protein>
    <submittedName>
        <fullName evidence="2">Uncharacterized protein</fullName>
    </submittedName>
</protein>
<feature type="compositionally biased region" description="Polar residues" evidence="1">
    <location>
        <begin position="201"/>
        <end position="218"/>
    </location>
</feature>
<gene>
    <name evidence="2" type="ORF">ACHAWO_011056</name>
</gene>
<sequence length="249" mass="27536">MSPSNNLFRTFNENDRNATAVPIVPFPNLTPDSNPNSDRRDKVAHHQLANHMNGSTSGSTRAPSAPISFPKSHIHRTPSELQIEQSLIQAEQSDHIMYARLVRGMTERGAALHHAQADASNRGYELSRKSLMGVVECRQKPIVEEGHWNHDDDEECHVMPSGARARELANGNVDPTADSGWSIGYSYKDNRGSEKHGGLSGTDSQVQLLTHPNANKSVPQEHEHCREVSASSHSRADDEEDDCVFSLEM</sequence>
<feature type="compositionally biased region" description="Polar residues" evidence="1">
    <location>
        <begin position="51"/>
        <end position="62"/>
    </location>
</feature>
<dbReference type="EMBL" id="JALLPJ020001330">
    <property type="protein sequence ID" value="KAL3769543.1"/>
    <property type="molecule type" value="Genomic_DNA"/>
</dbReference>
<feature type="region of interest" description="Disordered" evidence="1">
    <location>
        <begin position="192"/>
        <end position="249"/>
    </location>
</feature>
<evidence type="ECO:0000256" key="1">
    <source>
        <dbReference type="SAM" id="MobiDB-lite"/>
    </source>
</evidence>
<evidence type="ECO:0000313" key="2">
    <source>
        <dbReference type="EMBL" id="KAL3769543.1"/>
    </source>
</evidence>
<dbReference type="AlphaFoldDB" id="A0ABD3N0C5"/>
<name>A0ABD3N0C5_9STRA</name>
<proteinExistence type="predicted"/>
<evidence type="ECO:0000313" key="3">
    <source>
        <dbReference type="Proteomes" id="UP001530400"/>
    </source>
</evidence>
<feature type="region of interest" description="Disordered" evidence="1">
    <location>
        <begin position="22"/>
        <end position="41"/>
    </location>
</feature>
<reference evidence="2 3" key="1">
    <citation type="submission" date="2024-10" db="EMBL/GenBank/DDBJ databases">
        <title>Updated reference genomes for cyclostephanoid diatoms.</title>
        <authorList>
            <person name="Roberts W.R."/>
            <person name="Alverson A.J."/>
        </authorList>
    </citation>
    <scope>NUCLEOTIDE SEQUENCE [LARGE SCALE GENOMIC DNA]</scope>
    <source>
        <strain evidence="2 3">AJA010-31</strain>
    </source>
</reference>
<comment type="caution">
    <text evidence="2">The sequence shown here is derived from an EMBL/GenBank/DDBJ whole genome shotgun (WGS) entry which is preliminary data.</text>
</comment>